<sequence>MPQNDKALTPTDKDILFRGRHNGWYYYRFPGSPCQFRVSPRI</sequence>
<proteinExistence type="predicted"/>
<evidence type="ECO:0000313" key="1">
    <source>
        <dbReference type="EMBL" id="ALP93892.1"/>
    </source>
</evidence>
<protein>
    <submittedName>
        <fullName evidence="1">Uncharacterized protein</fullName>
    </submittedName>
</protein>
<reference evidence="2" key="2">
    <citation type="submission" date="2015-04" db="EMBL/GenBank/DDBJ databases">
        <title>A butyrogenic pathway from the amino acid lysine in a human gut commensal.</title>
        <authorList>
            <person name="de Vos W.M."/>
            <person name="Bui N.T.P."/>
            <person name="Plugge C.M."/>
            <person name="Ritari J."/>
        </authorList>
    </citation>
    <scope>NUCLEOTIDE SEQUENCE [LARGE SCALE GENOMIC DNA]</scope>
    <source>
        <strain evidence="2">AF211</strain>
    </source>
</reference>
<dbReference type="Proteomes" id="UP000064844">
    <property type="component" value="Chromosome"/>
</dbReference>
<dbReference type="AlphaFoldDB" id="A0A0S2W3G0"/>
<dbReference type="KEGG" id="ibu:IB211_01499c"/>
<accession>A0A0S2W3G0</accession>
<reference evidence="1 2" key="1">
    <citation type="journal article" date="2015" name="Nat. Commun.">
        <title>Production of butyrate from lysine and the Amadori product fructoselysine by a human gut commensal.</title>
        <authorList>
            <person name="Bui T.P."/>
            <person name="Ritari J."/>
            <person name="Boeren S."/>
            <person name="de Waard P."/>
            <person name="Plugge C.M."/>
            <person name="de Vos W.M."/>
        </authorList>
    </citation>
    <scope>NUCLEOTIDE SEQUENCE [LARGE SCALE GENOMIC DNA]</scope>
    <source>
        <strain evidence="1 2">AF211</strain>
    </source>
</reference>
<organism evidence="1 2">
    <name type="scientific">Intestinimonas butyriciproducens</name>
    <dbReference type="NCBI Taxonomy" id="1297617"/>
    <lineage>
        <taxon>Bacteria</taxon>
        <taxon>Bacillati</taxon>
        <taxon>Bacillota</taxon>
        <taxon>Clostridia</taxon>
        <taxon>Eubacteriales</taxon>
        <taxon>Intestinimonas</taxon>
    </lineage>
</organism>
<dbReference type="EMBL" id="CP011307">
    <property type="protein sequence ID" value="ALP93892.1"/>
    <property type="molecule type" value="Genomic_DNA"/>
</dbReference>
<evidence type="ECO:0000313" key="2">
    <source>
        <dbReference type="Proteomes" id="UP000064844"/>
    </source>
</evidence>
<name>A0A0S2W3G0_9FIRM</name>
<dbReference type="STRING" id="1297617.IB211_01499c"/>
<gene>
    <name evidence="1" type="ORF">IB211_01499c</name>
</gene>
<keyword evidence="2" id="KW-1185">Reference proteome</keyword>